<dbReference type="RefSeq" id="WP_005846595.1">
    <property type="nucleotide sequence ID" value="NZ_JADU01000019.1"/>
</dbReference>
<feature type="chain" id="PRO_5047262968" evidence="2">
    <location>
        <begin position="20"/>
        <end position="643"/>
    </location>
</feature>
<dbReference type="EMBL" id="JBHLZF010000001">
    <property type="protein sequence ID" value="MFB9896680.1"/>
    <property type="molecule type" value="Genomic_DNA"/>
</dbReference>
<dbReference type="InterPro" id="IPR039329">
    <property type="entry name" value="SIAE"/>
</dbReference>
<feature type="signal peptide" evidence="2">
    <location>
        <begin position="1"/>
        <end position="19"/>
    </location>
</feature>
<evidence type="ECO:0000259" key="3">
    <source>
        <dbReference type="Pfam" id="PF03629"/>
    </source>
</evidence>
<dbReference type="InterPro" id="IPR008979">
    <property type="entry name" value="Galactose-bd-like_sf"/>
</dbReference>
<evidence type="ECO:0000313" key="4">
    <source>
        <dbReference type="EMBL" id="MFB9896680.1"/>
    </source>
</evidence>
<dbReference type="InterPro" id="IPR013783">
    <property type="entry name" value="Ig-like_fold"/>
</dbReference>
<protein>
    <submittedName>
        <fullName evidence="4">Sialate O-acetylesterase</fullName>
    </submittedName>
</protein>
<accession>A0ABV5ZH31</accession>
<dbReference type="PANTHER" id="PTHR22901:SF0">
    <property type="entry name" value="SIALATE O-ACETYLESTERASE"/>
    <property type="match status" value="1"/>
</dbReference>
<keyword evidence="5" id="KW-1185">Reference proteome</keyword>
<name>A0ABV5ZH31_9BACT</name>
<organism evidence="4 5">
    <name type="scientific">Hallella seregens ATCC 51272</name>
    <dbReference type="NCBI Taxonomy" id="1336250"/>
    <lineage>
        <taxon>Bacteria</taxon>
        <taxon>Pseudomonadati</taxon>
        <taxon>Bacteroidota</taxon>
        <taxon>Bacteroidia</taxon>
        <taxon>Bacteroidales</taxon>
        <taxon>Prevotellaceae</taxon>
        <taxon>Hallella</taxon>
    </lineage>
</organism>
<dbReference type="InterPro" id="IPR036514">
    <property type="entry name" value="SGNH_hydro_sf"/>
</dbReference>
<dbReference type="SUPFAM" id="SSF49785">
    <property type="entry name" value="Galactose-binding domain-like"/>
    <property type="match status" value="1"/>
</dbReference>
<feature type="domain" description="Sialate O-acetylesterase" evidence="3">
    <location>
        <begin position="421"/>
        <end position="514"/>
    </location>
</feature>
<evidence type="ECO:0000256" key="2">
    <source>
        <dbReference type="SAM" id="SignalP"/>
    </source>
</evidence>
<evidence type="ECO:0000313" key="5">
    <source>
        <dbReference type="Proteomes" id="UP001589688"/>
    </source>
</evidence>
<keyword evidence="1" id="KW-0378">Hydrolase</keyword>
<reference evidence="4 5" key="1">
    <citation type="submission" date="2024-09" db="EMBL/GenBank/DDBJ databases">
        <authorList>
            <person name="Sun Q."/>
            <person name="Mori K."/>
        </authorList>
    </citation>
    <scope>NUCLEOTIDE SEQUENCE [LARGE SCALE GENOMIC DNA]</scope>
    <source>
        <strain evidence="4 5">ATCC 51272</strain>
    </source>
</reference>
<dbReference type="Proteomes" id="UP001589688">
    <property type="component" value="Unassembled WGS sequence"/>
</dbReference>
<dbReference type="SUPFAM" id="SSF52266">
    <property type="entry name" value="SGNH hydrolase"/>
    <property type="match status" value="1"/>
</dbReference>
<evidence type="ECO:0000256" key="1">
    <source>
        <dbReference type="ARBA" id="ARBA00022801"/>
    </source>
</evidence>
<comment type="caution">
    <text evidence="4">The sequence shown here is derived from an EMBL/GenBank/DDBJ whole genome shotgun (WGS) entry which is preliminary data.</text>
</comment>
<dbReference type="InterPro" id="IPR005181">
    <property type="entry name" value="SASA"/>
</dbReference>
<dbReference type="PANTHER" id="PTHR22901">
    <property type="entry name" value="SIALATE O-ACETYLESTERASE"/>
    <property type="match status" value="1"/>
</dbReference>
<keyword evidence="2" id="KW-0732">Signal</keyword>
<gene>
    <name evidence="4" type="ORF">ACFFK8_02275</name>
</gene>
<sequence length="643" mass="71668">MKKTLLLLFCCLLACGVQAEVVPARIFQSGMVLQRSKPVPVWGTASPGEQFTIVFNKKSYVVRADAKGRWRVDLPAMKAGGPYTMTFAHCQLDDILIGDVWLCTGQSNMDLPVSRVQPQYPGFTEDYANDRVRLLRVDQVASVSGPQTDFKTSGWQTLTPASSRDFSALGYFLGRRLQSETGIPQGIICNSWGGTPIEAWLPADSLQRDFPQYTARTSLYTPDYVASQTRANQLMNDRWQQLLDETDPGMHQGWTGLDFDDGTWPAANQYARDWAQVDGRGVVGSVWMRQHVHIDAAHAGRPALLVLGMLYDADHTYVNGRRVGVTYYQYPPRRYAVPAGLLHEGDNVIAVRFVNKTGTPAFTRGKKYQLEFTPDDVLQLSEQWRSHIGARMPACPQQDVTTQYLPTVMHNSMLHPLIPYALAGVVWYQGESNTDRAGEYRTMLRKLKGDWRTQFADSSLSVVIVQLANFMAPSSQPQESGWAELREAQRLSALEDPHAALAVAIDLGEANDIHPLRKRELADRVALALDRLRGNRHAALSPQPVAARLMSRGVGGQSQPYVVVRFDQKLRPADTLSEFELRSEDGRFHNVEARVSGNTVVIALGTVSRPTAVRYAWKNNPEQANLYNPEGLPASPFQITVEP</sequence>
<dbReference type="Gene3D" id="2.60.40.10">
    <property type="entry name" value="Immunoglobulins"/>
    <property type="match status" value="1"/>
</dbReference>
<dbReference type="Gene3D" id="3.40.50.1110">
    <property type="entry name" value="SGNH hydrolase"/>
    <property type="match status" value="2"/>
</dbReference>
<dbReference type="Pfam" id="PF03629">
    <property type="entry name" value="SASA"/>
    <property type="match status" value="1"/>
</dbReference>
<proteinExistence type="predicted"/>